<dbReference type="Pfam" id="PF00156">
    <property type="entry name" value="Pribosyltran"/>
    <property type="match status" value="1"/>
</dbReference>
<comment type="similarity">
    <text evidence="6">Belongs to the purine/pyrimidine phosphoribosyltransferase family. PyrE subfamily.</text>
</comment>
<evidence type="ECO:0000256" key="6">
    <source>
        <dbReference type="HAMAP-Rule" id="MF_01208"/>
    </source>
</evidence>
<dbReference type="SUPFAM" id="SSF53271">
    <property type="entry name" value="PRTase-like"/>
    <property type="match status" value="1"/>
</dbReference>
<feature type="domain" description="Phosphoribosyltransferase" evidence="7">
    <location>
        <begin position="47"/>
        <end position="170"/>
    </location>
</feature>
<keyword evidence="5 6" id="KW-0665">Pyrimidine biosynthesis</keyword>
<proteinExistence type="inferred from homology"/>
<sequence>MFPKIAEHLLSIGAVSLKPNDPFTWSSGMKSPIYCDNRLTLSYPEVRKEIAKGLVQIIKEHYPDVECIAGTATAGIPHAAWVSDQLNLPMVYVRGKAKGHGKENVIEGKISRGDRVVIIEDLISTGGSVIHAAEELKKAGAEILGVAAIFSYELKKGTDNLQKTALDWHTLTNFTTMLDIAAQKGFIEKEDVKRLQQWRKKPSSTDWMQEGVSNS</sequence>
<evidence type="ECO:0000256" key="4">
    <source>
        <dbReference type="ARBA" id="ARBA00022679"/>
    </source>
</evidence>
<feature type="binding site" evidence="6">
    <location>
        <position position="100"/>
    </location>
    <ligand>
        <name>5-phospho-alpha-D-ribose 1-diphosphate</name>
        <dbReference type="ChEBI" id="CHEBI:58017"/>
        <note>ligand shared between dimeric partners</note>
    </ligand>
</feature>
<feature type="binding site" description="in other chain" evidence="6">
    <location>
        <begin position="120"/>
        <end position="128"/>
    </location>
    <ligand>
        <name>5-phospho-alpha-D-ribose 1-diphosphate</name>
        <dbReference type="ChEBI" id="CHEBI:58017"/>
        <note>ligand shared between dimeric partners</note>
    </ligand>
</feature>
<evidence type="ECO:0000313" key="9">
    <source>
        <dbReference type="Proteomes" id="UP000308230"/>
    </source>
</evidence>
<comment type="pathway">
    <text evidence="1 6">Pyrimidine metabolism; UMP biosynthesis via de novo pathway; UMP from orotate: step 1/2.</text>
</comment>
<dbReference type="Proteomes" id="UP000308230">
    <property type="component" value="Unassembled WGS sequence"/>
</dbReference>
<comment type="caution">
    <text evidence="6">Lacks conserved residue(s) required for the propagation of feature annotation.</text>
</comment>
<comment type="cofactor">
    <cofactor evidence="6">
        <name>Mg(2+)</name>
        <dbReference type="ChEBI" id="CHEBI:18420"/>
    </cofactor>
</comment>
<reference evidence="8 9" key="1">
    <citation type="submission" date="2019-04" db="EMBL/GenBank/DDBJ databases">
        <title>Bacillus caeni sp. nov., a bacterium isolated from mangrove sediment.</title>
        <authorList>
            <person name="Huang H."/>
            <person name="Mo K."/>
            <person name="Hu Y."/>
        </authorList>
    </citation>
    <scope>NUCLEOTIDE SEQUENCE [LARGE SCALE GENOMIC DNA]</scope>
    <source>
        <strain evidence="8 9">HB172195</strain>
    </source>
</reference>
<dbReference type="RefSeq" id="WP_138129251.1">
    <property type="nucleotide sequence ID" value="NZ_SWLG01000025.1"/>
</dbReference>
<dbReference type="EMBL" id="SWLG01000025">
    <property type="protein sequence ID" value="TLS35271.1"/>
    <property type="molecule type" value="Genomic_DNA"/>
</dbReference>
<keyword evidence="6" id="KW-0460">Magnesium</keyword>
<dbReference type="PANTHER" id="PTHR19278:SF9">
    <property type="entry name" value="URIDINE 5'-MONOPHOSPHATE SYNTHASE"/>
    <property type="match status" value="1"/>
</dbReference>
<feature type="binding site" evidence="6">
    <location>
        <position position="98"/>
    </location>
    <ligand>
        <name>5-phospho-alpha-D-ribose 1-diphosphate</name>
        <dbReference type="ChEBI" id="CHEBI:58017"/>
        <note>ligand shared between dimeric partners</note>
    </ligand>
</feature>
<dbReference type="InterPro" id="IPR029057">
    <property type="entry name" value="PRTase-like"/>
</dbReference>
<dbReference type="GO" id="GO:0044205">
    <property type="term" value="P:'de novo' UMP biosynthetic process"/>
    <property type="evidence" value="ECO:0007669"/>
    <property type="project" value="UniProtKB-UniRule"/>
</dbReference>
<name>A0A5R9EWQ4_9BACL</name>
<gene>
    <name evidence="6" type="primary">pyrE</name>
    <name evidence="8" type="ORF">FCL54_21485</name>
</gene>
<keyword evidence="3 6" id="KW-0328">Glycosyltransferase</keyword>
<comment type="function">
    <text evidence="6">Catalyzes the transfer of a ribosyl phosphate group from 5-phosphoribose 1-diphosphate to orotate, leading to the formation of orotidine monophosphate (OMP).</text>
</comment>
<evidence type="ECO:0000313" key="8">
    <source>
        <dbReference type="EMBL" id="TLS35271.1"/>
    </source>
</evidence>
<comment type="subunit">
    <text evidence="6">Homodimer.</text>
</comment>
<dbReference type="PANTHER" id="PTHR19278">
    <property type="entry name" value="OROTATE PHOSPHORIBOSYLTRANSFERASE"/>
    <property type="match status" value="1"/>
</dbReference>
<feature type="binding site" evidence="6">
    <location>
        <position position="124"/>
    </location>
    <ligand>
        <name>orotate</name>
        <dbReference type="ChEBI" id="CHEBI:30839"/>
    </ligand>
</feature>
<accession>A0A5R9EWQ4</accession>
<comment type="catalytic activity">
    <reaction evidence="6">
        <text>orotidine 5'-phosphate + diphosphate = orotate + 5-phospho-alpha-D-ribose 1-diphosphate</text>
        <dbReference type="Rhea" id="RHEA:10380"/>
        <dbReference type="ChEBI" id="CHEBI:30839"/>
        <dbReference type="ChEBI" id="CHEBI:33019"/>
        <dbReference type="ChEBI" id="CHEBI:57538"/>
        <dbReference type="ChEBI" id="CHEBI:58017"/>
        <dbReference type="EC" id="2.4.2.10"/>
    </reaction>
</comment>
<protein>
    <recommendedName>
        <fullName evidence="2 6">Orotate phosphoribosyltransferase</fullName>
        <shortName evidence="6">OPRT</shortName>
        <shortName evidence="6">OPRTase</shortName>
        <ecNumber evidence="2 6">2.4.2.10</ecNumber>
    </recommendedName>
</protein>
<evidence type="ECO:0000256" key="1">
    <source>
        <dbReference type="ARBA" id="ARBA00004889"/>
    </source>
</evidence>
<dbReference type="InterPro" id="IPR004467">
    <property type="entry name" value="Or_phspho_trans_dom"/>
</dbReference>
<dbReference type="HAMAP" id="MF_01208">
    <property type="entry name" value="PyrE"/>
    <property type="match status" value="1"/>
</dbReference>
<evidence type="ECO:0000259" key="7">
    <source>
        <dbReference type="Pfam" id="PF00156"/>
    </source>
</evidence>
<evidence type="ECO:0000256" key="5">
    <source>
        <dbReference type="ARBA" id="ARBA00022975"/>
    </source>
</evidence>
<keyword evidence="9" id="KW-1185">Reference proteome</keyword>
<organism evidence="8 9">
    <name type="scientific">Exobacillus caeni</name>
    <dbReference type="NCBI Taxonomy" id="2574798"/>
    <lineage>
        <taxon>Bacteria</taxon>
        <taxon>Bacillati</taxon>
        <taxon>Bacillota</taxon>
        <taxon>Bacilli</taxon>
        <taxon>Bacillales</taxon>
        <taxon>Guptibacillaceae</taxon>
        <taxon>Exobacillus</taxon>
    </lineage>
</organism>
<dbReference type="NCBIfam" id="TIGR00336">
    <property type="entry name" value="pyrE"/>
    <property type="match status" value="1"/>
</dbReference>
<dbReference type="UniPathway" id="UPA00070">
    <property type="reaction ID" value="UER00119"/>
</dbReference>
<dbReference type="InterPro" id="IPR000836">
    <property type="entry name" value="PRTase_dom"/>
</dbReference>
<keyword evidence="4 6" id="KW-0808">Transferase</keyword>
<dbReference type="GO" id="GO:0000287">
    <property type="term" value="F:magnesium ion binding"/>
    <property type="evidence" value="ECO:0007669"/>
    <property type="project" value="UniProtKB-UniRule"/>
</dbReference>
<dbReference type="OrthoDB" id="9802134at2"/>
<feature type="binding site" evidence="6">
    <location>
        <position position="94"/>
    </location>
    <ligand>
        <name>5-phospho-alpha-D-ribose 1-diphosphate</name>
        <dbReference type="ChEBI" id="CHEBI:58017"/>
        <note>ligand shared between dimeric partners</note>
    </ligand>
</feature>
<dbReference type="Gene3D" id="3.40.50.2020">
    <property type="match status" value="1"/>
</dbReference>
<evidence type="ECO:0000256" key="2">
    <source>
        <dbReference type="ARBA" id="ARBA00011971"/>
    </source>
</evidence>
<dbReference type="GO" id="GO:0004588">
    <property type="term" value="F:orotate phosphoribosyltransferase activity"/>
    <property type="evidence" value="ECO:0007669"/>
    <property type="project" value="UniProtKB-UniRule"/>
</dbReference>
<dbReference type="GO" id="GO:0019856">
    <property type="term" value="P:pyrimidine nucleobase biosynthetic process"/>
    <property type="evidence" value="ECO:0007669"/>
    <property type="project" value="TreeGrafter"/>
</dbReference>
<dbReference type="InterPro" id="IPR023031">
    <property type="entry name" value="OPRT"/>
</dbReference>
<evidence type="ECO:0000256" key="3">
    <source>
        <dbReference type="ARBA" id="ARBA00022676"/>
    </source>
</evidence>
<dbReference type="EC" id="2.4.2.10" evidence="2 6"/>
<dbReference type="CDD" id="cd06223">
    <property type="entry name" value="PRTases_typeI"/>
    <property type="match status" value="1"/>
</dbReference>
<dbReference type="AlphaFoldDB" id="A0A5R9EWQ4"/>
<comment type="caution">
    <text evidence="8">The sequence shown here is derived from an EMBL/GenBank/DDBJ whole genome shotgun (WGS) entry which is preliminary data.</text>
</comment>